<reference evidence="3 4" key="1">
    <citation type="submission" date="2016-04" db="EMBL/GenBank/DDBJ databases">
        <title>Identification of putative biosynthetic pathways for the production of bioactive secondary metabolites by the marine actinomycete Kocuria kristinae RUTW2-3.</title>
        <authorList>
            <person name="Waterworth S.C."/>
            <person name="Walmsley T.A."/>
            <person name="Matongo T."/>
            <person name="Davies-Coleman M.T."/>
            <person name="Dorrington R.A."/>
        </authorList>
    </citation>
    <scope>NUCLEOTIDE SEQUENCE [LARGE SCALE GENOMIC DNA]</scope>
    <source>
        <strain evidence="3 4">RUTW4-5</strain>
    </source>
</reference>
<dbReference type="AlphaFoldDB" id="A0A657ITK7"/>
<accession>A0A657ITK7</accession>
<organism evidence="3 4">
    <name type="scientific">Rothia kristinae</name>
    <dbReference type="NCBI Taxonomy" id="37923"/>
    <lineage>
        <taxon>Bacteria</taxon>
        <taxon>Bacillati</taxon>
        <taxon>Actinomycetota</taxon>
        <taxon>Actinomycetes</taxon>
        <taxon>Micrococcales</taxon>
        <taxon>Micrococcaceae</taxon>
        <taxon>Rothia</taxon>
    </lineage>
</organism>
<dbReference type="EMBL" id="LWGZ01000899">
    <property type="protein sequence ID" value="OAX55588.1"/>
    <property type="molecule type" value="Genomic_DNA"/>
</dbReference>
<evidence type="ECO:0000313" key="4">
    <source>
        <dbReference type="Proteomes" id="UP000092021"/>
    </source>
</evidence>
<feature type="transmembrane region" description="Helical" evidence="2">
    <location>
        <begin position="49"/>
        <end position="70"/>
    </location>
</feature>
<sequence>MTGTGTSSEATVAYERPRAWLWTQMLLDSAAWIVAVLLGLFLRYEMDYGLVHVPGLIAVVVLAVVAQMIAGACSACIGGATASAASTRPRPSSWSPSWSRSWCRPSC</sequence>
<name>A0A657ITK7_9MICC</name>
<feature type="transmembrane region" description="Helical" evidence="2">
    <location>
        <begin position="20"/>
        <end position="42"/>
    </location>
</feature>
<proteinExistence type="predicted"/>
<evidence type="ECO:0000256" key="1">
    <source>
        <dbReference type="SAM" id="MobiDB-lite"/>
    </source>
</evidence>
<keyword evidence="2" id="KW-0812">Transmembrane</keyword>
<keyword evidence="2" id="KW-1133">Transmembrane helix</keyword>
<evidence type="ECO:0000256" key="2">
    <source>
        <dbReference type="SAM" id="Phobius"/>
    </source>
</evidence>
<feature type="region of interest" description="Disordered" evidence="1">
    <location>
        <begin position="82"/>
        <end position="107"/>
    </location>
</feature>
<dbReference type="Proteomes" id="UP000092021">
    <property type="component" value="Unassembled WGS sequence"/>
</dbReference>
<evidence type="ECO:0000313" key="3">
    <source>
        <dbReference type="EMBL" id="OAX55588.1"/>
    </source>
</evidence>
<comment type="caution">
    <text evidence="3">The sequence shown here is derived from an EMBL/GenBank/DDBJ whole genome shotgun (WGS) entry which is preliminary data.</text>
</comment>
<keyword evidence="2" id="KW-0472">Membrane</keyword>
<gene>
    <name evidence="3" type="ORF">A5N15_10045</name>
</gene>
<protein>
    <submittedName>
        <fullName evidence="3">Uncharacterized protein</fullName>
    </submittedName>
</protein>